<feature type="transmembrane region" description="Helical" evidence="7">
    <location>
        <begin position="43"/>
        <end position="63"/>
    </location>
</feature>
<dbReference type="EMBL" id="QLYX01000001">
    <property type="protein sequence ID" value="RAY16793.1"/>
    <property type="molecule type" value="Genomic_DNA"/>
</dbReference>
<feature type="transmembrane region" description="Helical" evidence="7">
    <location>
        <begin position="290"/>
        <end position="312"/>
    </location>
</feature>
<evidence type="ECO:0000256" key="5">
    <source>
        <dbReference type="ARBA" id="ARBA00022989"/>
    </source>
</evidence>
<keyword evidence="11" id="KW-1185">Reference proteome</keyword>
<feature type="domain" description="ABC transmembrane type-1" evidence="9">
    <location>
        <begin position="129"/>
        <end position="355"/>
    </location>
</feature>
<evidence type="ECO:0000256" key="3">
    <source>
        <dbReference type="ARBA" id="ARBA00022475"/>
    </source>
</evidence>
<comment type="similarity">
    <text evidence="7">Belongs to the binding-protein-dependent transport system permease family.</text>
</comment>
<evidence type="ECO:0000313" key="10">
    <source>
        <dbReference type="EMBL" id="RAY16793.1"/>
    </source>
</evidence>
<dbReference type="PANTHER" id="PTHR43163">
    <property type="entry name" value="DIPEPTIDE TRANSPORT SYSTEM PERMEASE PROTEIN DPPB-RELATED"/>
    <property type="match status" value="1"/>
</dbReference>
<dbReference type="Gene3D" id="1.10.3720.10">
    <property type="entry name" value="MetI-like"/>
    <property type="match status" value="1"/>
</dbReference>
<evidence type="ECO:0000259" key="9">
    <source>
        <dbReference type="PROSITE" id="PS50928"/>
    </source>
</evidence>
<dbReference type="InterPro" id="IPR035906">
    <property type="entry name" value="MetI-like_sf"/>
</dbReference>
<gene>
    <name evidence="10" type="ORF">DPM19_01080</name>
</gene>
<dbReference type="InterPro" id="IPR045621">
    <property type="entry name" value="BPD_transp_1_N"/>
</dbReference>
<keyword evidence="2 7" id="KW-0813">Transport</keyword>
<comment type="caution">
    <text evidence="10">The sequence shown here is derived from an EMBL/GenBank/DDBJ whole genome shotgun (WGS) entry which is preliminary data.</text>
</comment>
<reference evidence="10 11" key="1">
    <citation type="submission" date="2018-06" db="EMBL/GenBank/DDBJ databases">
        <title>Actinomadura craniellae sp. nov. isolated from marine sponge Craniella sp.</title>
        <authorList>
            <person name="Li L."/>
            <person name="Xu Q.H."/>
            <person name="Lin H.W."/>
            <person name="Lu Y.H."/>
        </authorList>
    </citation>
    <scope>NUCLEOTIDE SEQUENCE [LARGE SCALE GENOMIC DNA]</scope>
    <source>
        <strain evidence="10 11">LHW63021</strain>
    </source>
</reference>
<evidence type="ECO:0000256" key="6">
    <source>
        <dbReference type="ARBA" id="ARBA00023136"/>
    </source>
</evidence>
<comment type="subcellular location">
    <subcellularLocation>
        <location evidence="1 7">Cell membrane</location>
        <topology evidence="1 7">Multi-pass membrane protein</topology>
    </subcellularLocation>
</comment>
<evidence type="ECO:0000256" key="7">
    <source>
        <dbReference type="RuleBase" id="RU363032"/>
    </source>
</evidence>
<feature type="transmembrane region" description="Helical" evidence="7">
    <location>
        <begin position="228"/>
        <end position="247"/>
    </location>
</feature>
<sequence>MVDPGGPGRRGHLPGARREPGRRRPPIPAESAVTMARFLVRRLATALVVLVLMVAALFALQQFSPADPARAMVGDRATPEALENARAELGLDQPFVPRLTTYLGDVAHGDLQTSYRTKQPVAADLRSTLPATLELLAVAAVFAVLAGMLLGLLTARGGWIVGGVRATMLAGASVPIFLLGLLFLLVLYDGLGWLPGSGRSSGELPEGPTGFLTIDTLLHGQLGGFWDALTHLIMPAVALAAGPSVGIGRSFGSALTTALNSDYVKTARLKGLSWTGIVFKHAFRNCLNSALAMTGLMFGVMLGTIAIVEQIFAWPGVGNYLSISIRTTDVPAITGVAIVFGTIFITLNALVDILQTVADPRISLDPVS</sequence>
<dbReference type="InterPro" id="IPR000515">
    <property type="entry name" value="MetI-like"/>
</dbReference>
<dbReference type="PROSITE" id="PS50928">
    <property type="entry name" value="ABC_TM1"/>
    <property type="match status" value="1"/>
</dbReference>
<keyword evidence="3" id="KW-1003">Cell membrane</keyword>
<dbReference type="SUPFAM" id="SSF161098">
    <property type="entry name" value="MetI-like"/>
    <property type="match status" value="1"/>
</dbReference>
<dbReference type="AlphaFoldDB" id="A0A365HF53"/>
<accession>A0A365HF53</accession>
<evidence type="ECO:0000256" key="1">
    <source>
        <dbReference type="ARBA" id="ARBA00004651"/>
    </source>
</evidence>
<dbReference type="Proteomes" id="UP000251891">
    <property type="component" value="Unassembled WGS sequence"/>
</dbReference>
<evidence type="ECO:0000256" key="2">
    <source>
        <dbReference type="ARBA" id="ARBA00022448"/>
    </source>
</evidence>
<dbReference type="CDD" id="cd06261">
    <property type="entry name" value="TM_PBP2"/>
    <property type="match status" value="1"/>
</dbReference>
<keyword evidence="4 7" id="KW-0812">Transmembrane</keyword>
<evidence type="ECO:0000256" key="4">
    <source>
        <dbReference type="ARBA" id="ARBA00022692"/>
    </source>
</evidence>
<evidence type="ECO:0000313" key="11">
    <source>
        <dbReference type="Proteomes" id="UP000251891"/>
    </source>
</evidence>
<keyword evidence="5 7" id="KW-1133">Transmembrane helix</keyword>
<feature type="transmembrane region" description="Helical" evidence="7">
    <location>
        <begin position="332"/>
        <end position="351"/>
    </location>
</feature>
<feature type="transmembrane region" description="Helical" evidence="7">
    <location>
        <begin position="135"/>
        <end position="155"/>
    </location>
</feature>
<keyword evidence="6 7" id="KW-0472">Membrane</keyword>
<feature type="transmembrane region" description="Helical" evidence="7">
    <location>
        <begin position="167"/>
        <end position="188"/>
    </location>
</feature>
<proteinExistence type="inferred from homology"/>
<dbReference type="GO" id="GO:0055085">
    <property type="term" value="P:transmembrane transport"/>
    <property type="evidence" value="ECO:0007669"/>
    <property type="project" value="InterPro"/>
</dbReference>
<dbReference type="GO" id="GO:0005886">
    <property type="term" value="C:plasma membrane"/>
    <property type="evidence" value="ECO:0007669"/>
    <property type="project" value="UniProtKB-SubCell"/>
</dbReference>
<organism evidence="10 11">
    <name type="scientific">Actinomadura craniellae</name>
    <dbReference type="NCBI Taxonomy" id="2231787"/>
    <lineage>
        <taxon>Bacteria</taxon>
        <taxon>Bacillati</taxon>
        <taxon>Actinomycetota</taxon>
        <taxon>Actinomycetes</taxon>
        <taxon>Streptosporangiales</taxon>
        <taxon>Thermomonosporaceae</taxon>
        <taxon>Actinomadura</taxon>
    </lineage>
</organism>
<name>A0A365HF53_9ACTN</name>
<feature type="region of interest" description="Disordered" evidence="8">
    <location>
        <begin position="1"/>
        <end position="28"/>
    </location>
</feature>
<dbReference type="Pfam" id="PF19300">
    <property type="entry name" value="BPD_transp_1_N"/>
    <property type="match status" value="1"/>
</dbReference>
<protein>
    <submittedName>
        <fullName evidence="10">ABC transporter permease</fullName>
    </submittedName>
</protein>
<evidence type="ECO:0000256" key="8">
    <source>
        <dbReference type="SAM" id="MobiDB-lite"/>
    </source>
</evidence>
<dbReference type="PANTHER" id="PTHR43163:SF6">
    <property type="entry name" value="DIPEPTIDE TRANSPORT SYSTEM PERMEASE PROTEIN DPPB-RELATED"/>
    <property type="match status" value="1"/>
</dbReference>
<dbReference type="Pfam" id="PF00528">
    <property type="entry name" value="BPD_transp_1"/>
    <property type="match status" value="1"/>
</dbReference>